<keyword evidence="1" id="KW-1133">Transmembrane helix</keyword>
<organism evidence="4 5">
    <name type="scientific">Channa striata</name>
    <name type="common">Snakehead murrel</name>
    <name type="synonym">Ophicephalus striatus</name>
    <dbReference type="NCBI Taxonomy" id="64152"/>
    <lineage>
        <taxon>Eukaryota</taxon>
        <taxon>Metazoa</taxon>
        <taxon>Chordata</taxon>
        <taxon>Craniata</taxon>
        <taxon>Vertebrata</taxon>
        <taxon>Euteleostomi</taxon>
        <taxon>Actinopterygii</taxon>
        <taxon>Neopterygii</taxon>
        <taxon>Teleostei</taxon>
        <taxon>Neoteleostei</taxon>
        <taxon>Acanthomorphata</taxon>
        <taxon>Anabantaria</taxon>
        <taxon>Anabantiformes</taxon>
        <taxon>Channoidei</taxon>
        <taxon>Channidae</taxon>
        <taxon>Channa</taxon>
    </lineage>
</organism>
<dbReference type="AlphaFoldDB" id="A0AA88IDL2"/>
<feature type="chain" id="PRO_5041648875" description="Ig-like domain-containing protein" evidence="2">
    <location>
        <begin position="16"/>
        <end position="264"/>
    </location>
</feature>
<proteinExistence type="predicted"/>
<feature type="transmembrane region" description="Helical" evidence="1">
    <location>
        <begin position="209"/>
        <end position="230"/>
    </location>
</feature>
<evidence type="ECO:0000313" key="5">
    <source>
        <dbReference type="Proteomes" id="UP001187415"/>
    </source>
</evidence>
<keyword evidence="2" id="KW-0732">Signal</keyword>
<feature type="domain" description="Ig-like" evidence="3">
    <location>
        <begin position="22"/>
        <end position="102"/>
    </location>
</feature>
<evidence type="ECO:0000256" key="1">
    <source>
        <dbReference type="SAM" id="Phobius"/>
    </source>
</evidence>
<evidence type="ECO:0000313" key="4">
    <source>
        <dbReference type="EMBL" id="KAK2814465.1"/>
    </source>
</evidence>
<dbReference type="PANTHER" id="PTHR11422">
    <property type="entry name" value="T-CELL SURFACE GLYCOPROTEIN CD4"/>
    <property type="match status" value="1"/>
</dbReference>
<dbReference type="InterPro" id="IPR013106">
    <property type="entry name" value="Ig_V-set"/>
</dbReference>
<dbReference type="SUPFAM" id="SSF48726">
    <property type="entry name" value="Immunoglobulin"/>
    <property type="match status" value="2"/>
</dbReference>
<dbReference type="Proteomes" id="UP001187415">
    <property type="component" value="Unassembled WGS sequence"/>
</dbReference>
<dbReference type="InterPro" id="IPR007110">
    <property type="entry name" value="Ig-like_dom"/>
</dbReference>
<accession>A0AA88IDL2</accession>
<reference evidence="4" key="1">
    <citation type="submission" date="2023-07" db="EMBL/GenBank/DDBJ databases">
        <title>Chromosome-level Genome Assembly of Striped Snakehead (Channa striata).</title>
        <authorList>
            <person name="Liu H."/>
        </authorList>
    </citation>
    <scope>NUCLEOTIDE SEQUENCE</scope>
    <source>
        <strain evidence="4">Gz</strain>
        <tissue evidence="4">Muscle</tissue>
    </source>
</reference>
<keyword evidence="1" id="KW-0812">Transmembrane</keyword>
<sequence>MVLFLILMSHFTVSGQHVYITVRDGDDVTLPCENVTEGQDKCDGTDWTFNQPQHETAELVKSGQIDKTHISKSKSDRLSVTEKCSLVIKKVTDKDFGLYSCRQDGQDTLWLICLLLPVITEHKDNNQVTLSCSVWTHDPCRHTVKWLFKDQVMVKDHGSLKISQSDCSARVTVEETHFVHSNYDLLKCNVTDPKTRKVQQFSFRRQSSAWLRFTCVSVALTTLTVTVVLVNSWKRKEGENSKYCRFNYYKIYCAWSDLGILIKK</sequence>
<dbReference type="EMBL" id="JAUPFM010000043">
    <property type="protein sequence ID" value="KAK2814465.1"/>
    <property type="molecule type" value="Genomic_DNA"/>
</dbReference>
<dbReference type="Pfam" id="PF07686">
    <property type="entry name" value="V-set"/>
    <property type="match status" value="1"/>
</dbReference>
<dbReference type="Gene3D" id="2.60.40.10">
    <property type="entry name" value="Immunoglobulins"/>
    <property type="match status" value="1"/>
</dbReference>
<gene>
    <name evidence="4" type="ORF">Q5P01_000414</name>
</gene>
<name>A0AA88IDL2_CHASR</name>
<protein>
    <recommendedName>
        <fullName evidence="3">Ig-like domain-containing protein</fullName>
    </recommendedName>
</protein>
<keyword evidence="1" id="KW-0472">Membrane</keyword>
<dbReference type="InterPro" id="IPR036179">
    <property type="entry name" value="Ig-like_dom_sf"/>
</dbReference>
<evidence type="ECO:0000259" key="3">
    <source>
        <dbReference type="PROSITE" id="PS50835"/>
    </source>
</evidence>
<keyword evidence="5" id="KW-1185">Reference proteome</keyword>
<comment type="caution">
    <text evidence="4">The sequence shown here is derived from an EMBL/GenBank/DDBJ whole genome shotgun (WGS) entry which is preliminary data.</text>
</comment>
<dbReference type="InterPro" id="IPR013783">
    <property type="entry name" value="Ig-like_fold"/>
</dbReference>
<feature type="signal peptide" evidence="2">
    <location>
        <begin position="1"/>
        <end position="15"/>
    </location>
</feature>
<evidence type="ECO:0000256" key="2">
    <source>
        <dbReference type="SAM" id="SignalP"/>
    </source>
</evidence>
<dbReference type="PROSITE" id="PS50835">
    <property type="entry name" value="IG_LIKE"/>
    <property type="match status" value="1"/>
</dbReference>